<keyword evidence="1" id="KW-1133">Transmembrane helix</keyword>
<dbReference type="EMBL" id="AM778942">
    <property type="protein sequence ID" value="CAO90581.1"/>
    <property type="molecule type" value="Genomic_DNA"/>
</dbReference>
<keyword evidence="1" id="KW-0812">Transmembrane</keyword>
<accession>A8YH19</accession>
<protein>
    <submittedName>
        <fullName evidence="2">Similarity. Hypothetical start</fullName>
    </submittedName>
</protein>
<dbReference type="AlphaFoldDB" id="A8YH19"/>
<organism evidence="2">
    <name type="scientific">Microcystis aeruginosa (strain PCC 7806)</name>
    <dbReference type="NCBI Taxonomy" id="267872"/>
    <lineage>
        <taxon>Bacteria</taxon>
        <taxon>Bacillati</taxon>
        <taxon>Cyanobacteriota</taxon>
        <taxon>Cyanophyceae</taxon>
        <taxon>Oscillatoriophycideae</taxon>
        <taxon>Chroococcales</taxon>
        <taxon>Microcystaceae</taxon>
        <taxon>Microcystis</taxon>
    </lineage>
</organism>
<name>A8YH19_MICA7</name>
<evidence type="ECO:0000256" key="1">
    <source>
        <dbReference type="SAM" id="Phobius"/>
    </source>
</evidence>
<keyword evidence="1" id="KW-0472">Membrane</keyword>
<evidence type="ECO:0000313" key="2">
    <source>
        <dbReference type="EMBL" id="CAO90581.1"/>
    </source>
</evidence>
<reference evidence="2" key="1">
    <citation type="submission" date="2007-08" db="EMBL/GenBank/DDBJ databases">
        <authorList>
            <person name="Frangeul L."/>
        </authorList>
    </citation>
    <scope>NUCLEOTIDE SEQUENCE</scope>
    <source>
        <strain evidence="2">PCC 7806</strain>
    </source>
</reference>
<sequence>MQGSGSSLVYLFETIIPFAEVTAVPERSSPLALGLLSLGFVTVSAVSFPLPKGSTNHRADSNLDRGAYLLSALLNIQLIIFTNILLTTLCQ</sequence>
<feature type="transmembrane region" description="Helical" evidence="1">
    <location>
        <begin position="31"/>
        <end position="48"/>
    </location>
</feature>
<proteinExistence type="predicted"/>
<feature type="transmembrane region" description="Helical" evidence="1">
    <location>
        <begin position="68"/>
        <end position="90"/>
    </location>
</feature>
<gene>
    <name evidence="2" type="ORF">IPF_4333</name>
</gene>